<protein>
    <submittedName>
        <fullName evidence="1">Uncharacterized protein</fullName>
    </submittedName>
</protein>
<comment type="caution">
    <text evidence="1">The sequence shown here is derived from an EMBL/GenBank/DDBJ whole genome shotgun (WGS) entry which is preliminary data.</text>
</comment>
<proteinExistence type="predicted"/>
<name>A0A0F9BGN0_9ZZZZ</name>
<sequence length="140" mass="15612">MEPRKEVHRSLRTDSEREARVRLPAVEAAVLAELDARLTMGQSQQPGDVFSAAVALAATRGVSYRMADDLTSGPLEEILARLDTLKPTDTKQMARALLGGVEAPQLMLSGLVEEVERISAHDNRYKSDTQMRLWRNPRTR</sequence>
<feature type="non-terminal residue" evidence="1">
    <location>
        <position position="140"/>
    </location>
</feature>
<evidence type="ECO:0000313" key="1">
    <source>
        <dbReference type="EMBL" id="KKL12997.1"/>
    </source>
</evidence>
<gene>
    <name evidence="1" type="ORF">LCGC14_2530180</name>
</gene>
<dbReference type="AlphaFoldDB" id="A0A0F9BGN0"/>
<dbReference type="EMBL" id="LAZR01041039">
    <property type="protein sequence ID" value="KKL12997.1"/>
    <property type="molecule type" value="Genomic_DNA"/>
</dbReference>
<accession>A0A0F9BGN0</accession>
<reference evidence="1" key="1">
    <citation type="journal article" date="2015" name="Nature">
        <title>Complex archaea that bridge the gap between prokaryotes and eukaryotes.</title>
        <authorList>
            <person name="Spang A."/>
            <person name="Saw J.H."/>
            <person name="Jorgensen S.L."/>
            <person name="Zaremba-Niedzwiedzka K."/>
            <person name="Martijn J."/>
            <person name="Lind A.E."/>
            <person name="van Eijk R."/>
            <person name="Schleper C."/>
            <person name="Guy L."/>
            <person name="Ettema T.J."/>
        </authorList>
    </citation>
    <scope>NUCLEOTIDE SEQUENCE</scope>
</reference>
<organism evidence="1">
    <name type="scientific">marine sediment metagenome</name>
    <dbReference type="NCBI Taxonomy" id="412755"/>
    <lineage>
        <taxon>unclassified sequences</taxon>
        <taxon>metagenomes</taxon>
        <taxon>ecological metagenomes</taxon>
    </lineage>
</organism>